<feature type="domain" description="Nuclear/hormone receptor activator site AF-1" evidence="2">
    <location>
        <begin position="50"/>
        <end position="143"/>
    </location>
</feature>
<feature type="compositionally biased region" description="Polar residues" evidence="1">
    <location>
        <begin position="120"/>
        <end position="131"/>
    </location>
</feature>
<evidence type="ECO:0000259" key="2">
    <source>
        <dbReference type="Pfam" id="PF11825"/>
    </source>
</evidence>
<dbReference type="AlphaFoldDB" id="A0AAN8QGW0"/>
<dbReference type="EMBL" id="JAGTTL010000022">
    <property type="protein sequence ID" value="KAK6305359.1"/>
    <property type="molecule type" value="Genomic_DNA"/>
</dbReference>
<reference evidence="3 4" key="1">
    <citation type="submission" date="2021-04" db="EMBL/GenBank/DDBJ databases">
        <authorList>
            <person name="De Guttry C."/>
            <person name="Zahm M."/>
            <person name="Klopp C."/>
            <person name="Cabau C."/>
            <person name="Louis A."/>
            <person name="Berthelot C."/>
            <person name="Parey E."/>
            <person name="Roest Crollius H."/>
            <person name="Montfort J."/>
            <person name="Robinson-Rechavi M."/>
            <person name="Bucao C."/>
            <person name="Bouchez O."/>
            <person name="Gislard M."/>
            <person name="Lluch J."/>
            <person name="Milhes M."/>
            <person name="Lampietro C."/>
            <person name="Lopez Roques C."/>
            <person name="Donnadieu C."/>
            <person name="Braasch I."/>
            <person name="Desvignes T."/>
            <person name="Postlethwait J."/>
            <person name="Bobe J."/>
            <person name="Wedekind C."/>
            <person name="Guiguen Y."/>
        </authorList>
    </citation>
    <scope>NUCLEOTIDE SEQUENCE [LARGE SCALE GENOMIC DNA]</scope>
    <source>
        <strain evidence="3">Cs_M1</strain>
        <tissue evidence="3">Blood</tissue>
    </source>
</reference>
<evidence type="ECO:0000256" key="1">
    <source>
        <dbReference type="SAM" id="MobiDB-lite"/>
    </source>
</evidence>
<keyword evidence="4" id="KW-1185">Reference proteome</keyword>
<accession>A0AAN8QGW0</accession>
<feature type="compositionally biased region" description="Polar residues" evidence="1">
    <location>
        <begin position="44"/>
        <end position="56"/>
    </location>
</feature>
<dbReference type="Proteomes" id="UP001356427">
    <property type="component" value="Unassembled WGS sequence"/>
</dbReference>
<organism evidence="3 4">
    <name type="scientific">Coregonus suidteri</name>
    <dbReference type="NCBI Taxonomy" id="861788"/>
    <lineage>
        <taxon>Eukaryota</taxon>
        <taxon>Metazoa</taxon>
        <taxon>Chordata</taxon>
        <taxon>Craniata</taxon>
        <taxon>Vertebrata</taxon>
        <taxon>Euteleostomi</taxon>
        <taxon>Actinopterygii</taxon>
        <taxon>Neopterygii</taxon>
        <taxon>Teleostei</taxon>
        <taxon>Protacanthopterygii</taxon>
        <taxon>Salmoniformes</taxon>
        <taxon>Salmonidae</taxon>
        <taxon>Coregoninae</taxon>
        <taxon>Coregonus</taxon>
    </lineage>
</organism>
<feature type="compositionally biased region" description="Low complexity" evidence="1">
    <location>
        <begin position="61"/>
        <end position="79"/>
    </location>
</feature>
<dbReference type="Pfam" id="PF11825">
    <property type="entry name" value="Nuc_recep-AF1"/>
    <property type="match status" value="1"/>
</dbReference>
<sequence>MHGKHNSEVLRPRLLQLTLLGPQFRLRAGHKDTCFMMTIGNSSGQVTSSPLGSPTSHRGMHPSLLSPSSMGPSGSLHSPISTLSSPMNGLGSPFSVINSPMGPHSMSSPGMGYGPSVSPQLNSQMNSVSSSEDIKPPLGLNGGDEGARPSPPRGACLSPSPNTSVPSAETAPQVNTMECTAVRAVKASSRGPVRKDLTYTCRDNKDCLIDKRQRNPLPVLPATRSVWLVE</sequence>
<evidence type="ECO:0000313" key="3">
    <source>
        <dbReference type="EMBL" id="KAK6305359.1"/>
    </source>
</evidence>
<feature type="compositionally biased region" description="Polar residues" evidence="1">
    <location>
        <begin position="159"/>
        <end position="172"/>
    </location>
</feature>
<feature type="region of interest" description="Disordered" evidence="1">
    <location>
        <begin position="44"/>
        <end position="172"/>
    </location>
</feature>
<evidence type="ECO:0000313" key="4">
    <source>
        <dbReference type="Proteomes" id="UP001356427"/>
    </source>
</evidence>
<proteinExistence type="predicted"/>
<dbReference type="InterPro" id="IPR021780">
    <property type="entry name" value="Nuc_recep-AF1"/>
</dbReference>
<comment type="caution">
    <text evidence="3">The sequence shown here is derived from an EMBL/GenBank/DDBJ whole genome shotgun (WGS) entry which is preliminary data.</text>
</comment>
<feature type="compositionally biased region" description="Low complexity" evidence="1">
    <location>
        <begin position="99"/>
        <end position="119"/>
    </location>
</feature>
<name>A0AAN8QGW0_9TELE</name>
<gene>
    <name evidence="3" type="ORF">J4Q44_G00241390</name>
</gene>
<protein>
    <recommendedName>
        <fullName evidence="2">Nuclear/hormone receptor activator site AF-1 domain-containing protein</fullName>
    </recommendedName>
</protein>